<comment type="caution">
    <text evidence="1">The sequence shown here is derived from an EMBL/GenBank/DDBJ whole genome shotgun (WGS) entry which is preliminary data.</text>
</comment>
<accession>A0A7K6V4J9</accession>
<dbReference type="Gene3D" id="3.30.70.100">
    <property type="match status" value="1"/>
</dbReference>
<keyword evidence="2" id="KW-1185">Reference proteome</keyword>
<reference evidence="1 2" key="1">
    <citation type="submission" date="2019-09" db="EMBL/GenBank/DDBJ databases">
        <title>Bird 10,000 Genomes (B10K) Project - Family phase.</title>
        <authorList>
            <person name="Zhang G."/>
        </authorList>
    </citation>
    <scope>NUCLEOTIDE SEQUENCE [LARGE SCALE GENOMIC DNA]</scope>
    <source>
        <strain evidence="1">B10K-DU-029-75</strain>
    </source>
</reference>
<proteinExistence type="predicted"/>
<dbReference type="EMBL" id="VZRX01008583">
    <property type="protein sequence ID" value="NWX29967.1"/>
    <property type="molecule type" value="Genomic_DNA"/>
</dbReference>
<dbReference type="GO" id="GO:0046872">
    <property type="term" value="F:metal ion binding"/>
    <property type="evidence" value="ECO:0007669"/>
    <property type="project" value="InterPro"/>
</dbReference>
<evidence type="ECO:0000313" key="1">
    <source>
        <dbReference type="EMBL" id="NWX29967.1"/>
    </source>
</evidence>
<organism evidence="1 2">
    <name type="scientific">Notiomystis cincta</name>
    <dbReference type="NCBI Taxonomy" id="366454"/>
    <lineage>
        <taxon>Eukaryota</taxon>
        <taxon>Metazoa</taxon>
        <taxon>Chordata</taxon>
        <taxon>Craniata</taxon>
        <taxon>Vertebrata</taxon>
        <taxon>Euteleostomi</taxon>
        <taxon>Archelosauria</taxon>
        <taxon>Archosauria</taxon>
        <taxon>Dinosauria</taxon>
        <taxon>Saurischia</taxon>
        <taxon>Theropoda</taxon>
        <taxon>Coelurosauria</taxon>
        <taxon>Aves</taxon>
        <taxon>Neognathae</taxon>
        <taxon>Neoaves</taxon>
        <taxon>Telluraves</taxon>
        <taxon>Australaves</taxon>
        <taxon>Passeriformes</taxon>
        <taxon>Notiomystidae</taxon>
        <taxon>Notiomystis</taxon>
    </lineage>
</organism>
<dbReference type="AlphaFoldDB" id="A0A7K6V4J9"/>
<dbReference type="InterPro" id="IPR036163">
    <property type="entry name" value="HMA_dom_sf"/>
</dbReference>
<dbReference type="SUPFAM" id="SSF55008">
    <property type="entry name" value="HMA, heavy metal-associated domain"/>
    <property type="match status" value="1"/>
</dbReference>
<sequence>LEFAVEMNNPGSADAVRAALEAAPGVKLLELREQEVLVETAAAAEGVRELLENLGCRAVLKGMGGSEE</sequence>
<name>A0A7K6V4J9_9PASS</name>
<feature type="non-terminal residue" evidence="1">
    <location>
        <position position="1"/>
    </location>
</feature>
<feature type="non-terminal residue" evidence="1">
    <location>
        <position position="68"/>
    </location>
</feature>
<gene>
    <name evidence="1" type="primary">Ccs</name>
    <name evidence="1" type="ORF">NOTCIN_R01239</name>
</gene>
<protein>
    <submittedName>
        <fullName evidence="1">CCS dismutase</fullName>
    </submittedName>
</protein>
<evidence type="ECO:0000313" key="2">
    <source>
        <dbReference type="Proteomes" id="UP000579558"/>
    </source>
</evidence>
<dbReference type="Proteomes" id="UP000579558">
    <property type="component" value="Unassembled WGS sequence"/>
</dbReference>